<dbReference type="AlphaFoldDB" id="A0ABD3I1S5"/>
<gene>
    <name evidence="1" type="ORF">R1sor_010448</name>
</gene>
<proteinExistence type="predicted"/>
<dbReference type="Proteomes" id="UP001633002">
    <property type="component" value="Unassembled WGS sequence"/>
</dbReference>
<sequence length="99" mass="11353">MVYTTPWETGLDTKKFLTKKMACWLDLVDIDQLIEDEAMNMNGMEWNSEPSNHGGHTDMTKPLPAVLETVLNDQVKKIQIQYDVLPDACYTFPQTRSLC</sequence>
<comment type="caution">
    <text evidence="1">The sequence shown here is derived from an EMBL/GenBank/DDBJ whole genome shotgun (WGS) entry which is preliminary data.</text>
</comment>
<dbReference type="EMBL" id="JBJQOH010000002">
    <property type="protein sequence ID" value="KAL3696372.1"/>
    <property type="molecule type" value="Genomic_DNA"/>
</dbReference>
<organism evidence="1 2">
    <name type="scientific">Riccia sorocarpa</name>
    <dbReference type="NCBI Taxonomy" id="122646"/>
    <lineage>
        <taxon>Eukaryota</taxon>
        <taxon>Viridiplantae</taxon>
        <taxon>Streptophyta</taxon>
        <taxon>Embryophyta</taxon>
        <taxon>Marchantiophyta</taxon>
        <taxon>Marchantiopsida</taxon>
        <taxon>Marchantiidae</taxon>
        <taxon>Marchantiales</taxon>
        <taxon>Ricciaceae</taxon>
        <taxon>Riccia</taxon>
    </lineage>
</organism>
<name>A0ABD3I1S5_9MARC</name>
<evidence type="ECO:0000313" key="1">
    <source>
        <dbReference type="EMBL" id="KAL3696372.1"/>
    </source>
</evidence>
<keyword evidence="2" id="KW-1185">Reference proteome</keyword>
<accession>A0ABD3I1S5</accession>
<evidence type="ECO:0000313" key="2">
    <source>
        <dbReference type="Proteomes" id="UP001633002"/>
    </source>
</evidence>
<reference evidence="1 2" key="1">
    <citation type="submission" date="2024-09" db="EMBL/GenBank/DDBJ databases">
        <title>Chromosome-scale assembly of Riccia sorocarpa.</title>
        <authorList>
            <person name="Paukszto L."/>
        </authorList>
    </citation>
    <scope>NUCLEOTIDE SEQUENCE [LARGE SCALE GENOMIC DNA]</scope>
    <source>
        <strain evidence="1">LP-2024</strain>
        <tissue evidence="1">Aerial parts of the thallus</tissue>
    </source>
</reference>
<protein>
    <submittedName>
        <fullName evidence="1">Uncharacterized protein</fullName>
    </submittedName>
</protein>